<keyword evidence="1" id="KW-0812">Transmembrane</keyword>
<feature type="transmembrane region" description="Helical" evidence="1">
    <location>
        <begin position="119"/>
        <end position="143"/>
    </location>
</feature>
<dbReference type="Proteomes" id="UP000243706">
    <property type="component" value="Chromosome 1"/>
</dbReference>
<name>A0A240BY79_9STAP</name>
<accession>A0A240BY79</accession>
<reference evidence="2" key="4">
    <citation type="submission" date="2024-05" db="EMBL/GenBank/DDBJ databases">
        <authorList>
            <person name="Sun Q."/>
            <person name="Sedlacek I."/>
        </authorList>
    </citation>
    <scope>NUCLEOTIDE SEQUENCE</scope>
    <source>
        <strain evidence="2">CCM 4175</strain>
    </source>
</reference>
<evidence type="ECO:0000256" key="1">
    <source>
        <dbReference type="SAM" id="Phobius"/>
    </source>
</evidence>
<gene>
    <name evidence="2" type="ORF">GCM10007183_05070</name>
    <name evidence="3" type="ORF">SAMEA4412661_00453</name>
</gene>
<dbReference type="EMBL" id="LT906464">
    <property type="protein sequence ID" value="SNW00449.1"/>
    <property type="molecule type" value="Genomic_DNA"/>
</dbReference>
<dbReference type="RefSeq" id="WP_095115664.1">
    <property type="nucleotide sequence ID" value="NZ_BMCB01000003.1"/>
</dbReference>
<sequence>MSQHTDAEIRANHTGRLLAYVSFLFAVCLVVHQVMIVDGHVISHMLEQSGNKVSENAIKAISNSLRYTGILYILAYSAGVVAIKFQHPYLWWFMVAVFISQVFNALLNPPILYSAIFHVKGFFALVPYGIVVLGSIAVAAFMITTSIKRKTTFNR</sequence>
<keyword evidence="1" id="KW-1133">Transmembrane helix</keyword>
<feature type="transmembrane region" description="Helical" evidence="1">
    <location>
        <begin position="89"/>
        <end position="107"/>
    </location>
</feature>
<protein>
    <submittedName>
        <fullName evidence="3">Membrane spanning protein</fullName>
    </submittedName>
</protein>
<dbReference type="KEGG" id="smus:C7J88_09375"/>
<reference evidence="3 4" key="2">
    <citation type="submission" date="2017-06" db="EMBL/GenBank/DDBJ databases">
        <authorList>
            <consortium name="Pathogen Informatics"/>
        </authorList>
    </citation>
    <scope>NUCLEOTIDE SEQUENCE [LARGE SCALE GENOMIC DNA]</scope>
    <source>
        <strain evidence="3 4">NCTC13833</strain>
    </source>
</reference>
<evidence type="ECO:0000313" key="3">
    <source>
        <dbReference type="EMBL" id="SNW00449.1"/>
    </source>
</evidence>
<reference evidence="2" key="1">
    <citation type="journal article" date="2014" name="Int. J. Syst. Evol. Microbiol.">
        <title>Complete genome of a new Firmicutes species belonging to the dominant human colonic microbiota ('Ruminococcus bicirculans') reveals two chromosomes and a selective capacity to utilize plant glucans.</title>
        <authorList>
            <consortium name="NISC Comparative Sequencing Program"/>
            <person name="Wegmann U."/>
            <person name="Louis P."/>
            <person name="Goesmann A."/>
            <person name="Henrissat B."/>
            <person name="Duncan S.H."/>
            <person name="Flint H.J."/>
        </authorList>
    </citation>
    <scope>NUCLEOTIDE SEQUENCE</scope>
    <source>
        <strain evidence="2">CCM 4175</strain>
    </source>
</reference>
<reference evidence="5" key="3">
    <citation type="journal article" date="2019" name="Int. J. Syst. Evol. Microbiol.">
        <title>The Global Catalogue of Microorganisms (GCM) 10K type strain sequencing project: providing services to taxonomists for standard genome sequencing and annotation.</title>
        <authorList>
            <consortium name="The Broad Institute Genomics Platform"/>
            <consortium name="The Broad Institute Genome Sequencing Center for Infectious Disease"/>
            <person name="Wu L."/>
            <person name="Ma J."/>
        </authorList>
    </citation>
    <scope>NUCLEOTIDE SEQUENCE [LARGE SCALE GENOMIC DNA]</scope>
    <source>
        <strain evidence="5">CCM 4175</strain>
    </source>
</reference>
<evidence type="ECO:0000313" key="2">
    <source>
        <dbReference type="EMBL" id="GGA83845.1"/>
    </source>
</evidence>
<feature type="transmembrane region" description="Helical" evidence="1">
    <location>
        <begin position="64"/>
        <end position="83"/>
    </location>
</feature>
<evidence type="ECO:0000313" key="4">
    <source>
        <dbReference type="Proteomes" id="UP000243706"/>
    </source>
</evidence>
<keyword evidence="5" id="KW-1185">Reference proteome</keyword>
<keyword evidence="1" id="KW-0472">Membrane</keyword>
<dbReference type="AlphaFoldDB" id="A0A240BY79"/>
<feature type="transmembrane region" description="Helical" evidence="1">
    <location>
        <begin position="20"/>
        <end position="43"/>
    </location>
</feature>
<organism evidence="3 4">
    <name type="scientific">Staphylococcus muscae</name>
    <dbReference type="NCBI Taxonomy" id="1294"/>
    <lineage>
        <taxon>Bacteria</taxon>
        <taxon>Bacillati</taxon>
        <taxon>Bacillota</taxon>
        <taxon>Bacilli</taxon>
        <taxon>Bacillales</taxon>
        <taxon>Staphylococcaceae</taxon>
        <taxon>Staphylococcus</taxon>
    </lineage>
</organism>
<evidence type="ECO:0000313" key="5">
    <source>
        <dbReference type="Proteomes" id="UP000652995"/>
    </source>
</evidence>
<dbReference type="Proteomes" id="UP000652995">
    <property type="component" value="Unassembled WGS sequence"/>
</dbReference>
<dbReference type="EMBL" id="BMCB01000003">
    <property type="protein sequence ID" value="GGA83845.1"/>
    <property type="molecule type" value="Genomic_DNA"/>
</dbReference>
<dbReference type="OrthoDB" id="2408347at2"/>
<proteinExistence type="predicted"/>